<dbReference type="OMA" id="VMKCEEM"/>
<dbReference type="SMART" id="SM00199">
    <property type="entry name" value="SCY"/>
    <property type="match status" value="1"/>
</dbReference>
<dbReference type="Gene3D" id="2.40.50.40">
    <property type="match status" value="1"/>
</dbReference>
<evidence type="ECO:0000313" key="4">
    <source>
        <dbReference type="Proteomes" id="UP001501920"/>
    </source>
</evidence>
<name>A0A3B4D672_PYGNA</name>
<dbReference type="InterPro" id="IPR036048">
    <property type="entry name" value="Interleukin_8-like_sf"/>
</dbReference>
<dbReference type="AlphaFoldDB" id="A0A3B4D672"/>
<evidence type="ECO:0000256" key="1">
    <source>
        <dbReference type="ARBA" id="ARBA00022514"/>
    </source>
</evidence>
<dbReference type="Pfam" id="PF00048">
    <property type="entry name" value="IL8"/>
    <property type="match status" value="1"/>
</dbReference>
<keyword evidence="1" id="KW-0202">Cytokine</keyword>
<accession>A0A3B4D672</accession>
<dbReference type="GO" id="GO:0008009">
    <property type="term" value="F:chemokine activity"/>
    <property type="evidence" value="ECO:0007669"/>
    <property type="project" value="InterPro"/>
</dbReference>
<reference evidence="3 4" key="1">
    <citation type="submission" date="2020-10" db="EMBL/GenBank/DDBJ databases">
        <title>Pygocentrus nattereri (red-bellied piranha) genome, fPygNat1, primary haplotype.</title>
        <authorList>
            <person name="Myers G."/>
            <person name="Meyer A."/>
            <person name="Karagic N."/>
            <person name="Pippel M."/>
            <person name="Winkler S."/>
            <person name="Tracey A."/>
            <person name="Wood J."/>
            <person name="Formenti G."/>
            <person name="Howe K."/>
            <person name="Fedrigo O."/>
            <person name="Jarvis E.D."/>
        </authorList>
    </citation>
    <scope>NUCLEOTIDE SEQUENCE [LARGE SCALE GENOMIC DNA]</scope>
</reference>
<proteinExistence type="predicted"/>
<reference evidence="3" key="3">
    <citation type="submission" date="2025-09" db="UniProtKB">
        <authorList>
            <consortium name="Ensembl"/>
        </authorList>
    </citation>
    <scope>IDENTIFICATION</scope>
</reference>
<dbReference type="SUPFAM" id="SSF54117">
    <property type="entry name" value="Interleukin 8-like chemokines"/>
    <property type="match status" value="1"/>
</dbReference>
<dbReference type="Ensembl" id="ENSPNAT00000029983.2">
    <property type="protein sequence ID" value="ENSPNAP00000019862.2"/>
    <property type="gene ID" value="ENSPNAG00000006204.2"/>
</dbReference>
<evidence type="ECO:0000259" key="2">
    <source>
        <dbReference type="SMART" id="SM00199"/>
    </source>
</evidence>
<dbReference type="InterPro" id="IPR001811">
    <property type="entry name" value="Chemokine_IL8-like_dom"/>
</dbReference>
<feature type="domain" description="Chemokine interleukin-8-like" evidence="2">
    <location>
        <begin position="20"/>
        <end position="72"/>
    </location>
</feature>
<dbReference type="GO" id="GO:0006955">
    <property type="term" value="P:immune response"/>
    <property type="evidence" value="ECO:0007669"/>
    <property type="project" value="InterPro"/>
</dbReference>
<evidence type="ECO:0000313" key="3">
    <source>
        <dbReference type="Ensembl" id="ENSPNAP00000019862.2"/>
    </source>
</evidence>
<protein>
    <recommendedName>
        <fullName evidence="2">Chemokine interleukin-8-like domain-containing protein</fullName>
    </recommendedName>
</protein>
<dbReference type="GO" id="GO:0005615">
    <property type="term" value="C:extracellular space"/>
    <property type="evidence" value="ECO:0007669"/>
    <property type="project" value="UniProtKB-KW"/>
</dbReference>
<reference evidence="3" key="2">
    <citation type="submission" date="2025-08" db="UniProtKB">
        <authorList>
            <consortium name="Ensembl"/>
        </authorList>
    </citation>
    <scope>IDENTIFICATION</scope>
</reference>
<keyword evidence="4" id="KW-1185">Reference proteome</keyword>
<sequence>CVHSLSTLLDTLTLSVHLVDVNCYSRPIPISAVMKCEEMGPDCPRVIFTIKKKKQVCVDPGVKWVQRIMKKMGCETVKT</sequence>
<dbReference type="Proteomes" id="UP001501920">
    <property type="component" value="Chromosome 2"/>
</dbReference>
<organism evidence="3 4">
    <name type="scientific">Pygocentrus nattereri</name>
    <name type="common">Red-bellied piranha</name>
    <dbReference type="NCBI Taxonomy" id="42514"/>
    <lineage>
        <taxon>Eukaryota</taxon>
        <taxon>Metazoa</taxon>
        <taxon>Chordata</taxon>
        <taxon>Craniata</taxon>
        <taxon>Vertebrata</taxon>
        <taxon>Euteleostomi</taxon>
        <taxon>Actinopterygii</taxon>
        <taxon>Neopterygii</taxon>
        <taxon>Teleostei</taxon>
        <taxon>Ostariophysi</taxon>
        <taxon>Characiformes</taxon>
        <taxon>Characoidei</taxon>
        <taxon>Pygocentrus</taxon>
    </lineage>
</organism>